<evidence type="ECO:0000313" key="3">
    <source>
        <dbReference type="Proteomes" id="UP001180020"/>
    </source>
</evidence>
<organism evidence="2 3">
    <name type="scientific">Acorus calamus</name>
    <name type="common">Sweet flag</name>
    <dbReference type="NCBI Taxonomy" id="4465"/>
    <lineage>
        <taxon>Eukaryota</taxon>
        <taxon>Viridiplantae</taxon>
        <taxon>Streptophyta</taxon>
        <taxon>Embryophyta</taxon>
        <taxon>Tracheophyta</taxon>
        <taxon>Spermatophyta</taxon>
        <taxon>Magnoliopsida</taxon>
        <taxon>Liliopsida</taxon>
        <taxon>Acoraceae</taxon>
        <taxon>Acorus</taxon>
    </lineage>
</organism>
<dbReference type="PANTHER" id="PTHR11566:SF57">
    <property type="entry name" value="DYNAMIN-2B"/>
    <property type="match status" value="1"/>
</dbReference>
<feature type="region of interest" description="Disordered" evidence="1">
    <location>
        <begin position="138"/>
        <end position="219"/>
    </location>
</feature>
<proteinExistence type="predicted"/>
<dbReference type="GO" id="GO:0005737">
    <property type="term" value="C:cytoplasm"/>
    <property type="evidence" value="ECO:0007669"/>
    <property type="project" value="TreeGrafter"/>
</dbReference>
<name>A0AAV9F8X1_ACOCL</name>
<feature type="compositionally biased region" description="Basic and acidic residues" evidence="1">
    <location>
        <begin position="178"/>
        <end position="192"/>
    </location>
</feature>
<gene>
    <name evidence="2" type="primary">DRP2A</name>
    <name evidence="2" type="ORF">QJS10_CPA03g01317</name>
</gene>
<dbReference type="PANTHER" id="PTHR11566">
    <property type="entry name" value="DYNAMIN"/>
    <property type="match status" value="1"/>
</dbReference>
<feature type="compositionally biased region" description="Basic and acidic residues" evidence="1">
    <location>
        <begin position="138"/>
        <end position="158"/>
    </location>
</feature>
<sequence length="281" mass="31529">MERWWATSTWEGVFDKGSSWKVVASFEGNFPNRIKQLPLDRHFDINNVKRIVLEADGYQPYLISPEKALRSLIKIALELAKEPSRLCVDEVIAIASAALDGFRNEAKKMVVALVDMERAFVPPQHFIRLVQRRMNRQRREEELKNRSSKKGHEAERAVLNRVTSPQIGGQQTGGGLKSMKEKFNQGEKDVKDGSSSLQTAGASGEMTAESKRLSSKCSPNLRDCRPLQPVDLCENLVKRENPQKAIDLQQHEGNPYQALEWGNGKALGGILFELPVKGLHG</sequence>
<dbReference type="Proteomes" id="UP001180020">
    <property type="component" value="Unassembled WGS sequence"/>
</dbReference>
<comment type="caution">
    <text evidence="2">The sequence shown here is derived from an EMBL/GenBank/DDBJ whole genome shotgun (WGS) entry which is preliminary data.</text>
</comment>
<evidence type="ECO:0000313" key="2">
    <source>
        <dbReference type="EMBL" id="KAK1322099.1"/>
    </source>
</evidence>
<dbReference type="EMBL" id="JAUJYO010000003">
    <property type="protein sequence ID" value="KAK1322099.1"/>
    <property type="molecule type" value="Genomic_DNA"/>
</dbReference>
<dbReference type="GO" id="GO:0003924">
    <property type="term" value="F:GTPase activity"/>
    <property type="evidence" value="ECO:0007669"/>
    <property type="project" value="TreeGrafter"/>
</dbReference>
<keyword evidence="3" id="KW-1185">Reference proteome</keyword>
<reference evidence="2" key="1">
    <citation type="journal article" date="2023" name="Nat. Commun.">
        <title>Diploid and tetraploid genomes of Acorus and the evolution of monocots.</title>
        <authorList>
            <person name="Ma L."/>
            <person name="Liu K.W."/>
            <person name="Li Z."/>
            <person name="Hsiao Y.Y."/>
            <person name="Qi Y."/>
            <person name="Fu T."/>
            <person name="Tang G.D."/>
            <person name="Zhang D."/>
            <person name="Sun W.H."/>
            <person name="Liu D.K."/>
            <person name="Li Y."/>
            <person name="Chen G.Z."/>
            <person name="Liu X.D."/>
            <person name="Liao X.Y."/>
            <person name="Jiang Y.T."/>
            <person name="Yu X."/>
            <person name="Hao Y."/>
            <person name="Huang J."/>
            <person name="Zhao X.W."/>
            <person name="Ke S."/>
            <person name="Chen Y.Y."/>
            <person name="Wu W.L."/>
            <person name="Hsu J.L."/>
            <person name="Lin Y.F."/>
            <person name="Huang M.D."/>
            <person name="Li C.Y."/>
            <person name="Huang L."/>
            <person name="Wang Z.W."/>
            <person name="Zhao X."/>
            <person name="Zhong W.Y."/>
            <person name="Peng D.H."/>
            <person name="Ahmad S."/>
            <person name="Lan S."/>
            <person name="Zhang J.S."/>
            <person name="Tsai W.C."/>
            <person name="Van de Peer Y."/>
            <person name="Liu Z.J."/>
        </authorList>
    </citation>
    <scope>NUCLEOTIDE SEQUENCE</scope>
    <source>
        <strain evidence="2">CP</strain>
    </source>
</reference>
<dbReference type="GO" id="GO:0005874">
    <property type="term" value="C:microtubule"/>
    <property type="evidence" value="ECO:0007669"/>
    <property type="project" value="TreeGrafter"/>
</dbReference>
<dbReference type="GO" id="GO:0008017">
    <property type="term" value="F:microtubule binding"/>
    <property type="evidence" value="ECO:0007669"/>
    <property type="project" value="TreeGrafter"/>
</dbReference>
<protein>
    <submittedName>
        <fullName evidence="2">Dynamin-2A</fullName>
    </submittedName>
</protein>
<dbReference type="Gene3D" id="1.20.120.1240">
    <property type="entry name" value="Dynamin, middle domain"/>
    <property type="match status" value="1"/>
</dbReference>
<dbReference type="GO" id="GO:0016020">
    <property type="term" value="C:membrane"/>
    <property type="evidence" value="ECO:0007669"/>
    <property type="project" value="TreeGrafter"/>
</dbReference>
<evidence type="ECO:0000256" key="1">
    <source>
        <dbReference type="SAM" id="MobiDB-lite"/>
    </source>
</evidence>
<accession>A0AAV9F8X1</accession>
<reference evidence="2" key="2">
    <citation type="submission" date="2023-06" db="EMBL/GenBank/DDBJ databases">
        <authorList>
            <person name="Ma L."/>
            <person name="Liu K.-W."/>
            <person name="Li Z."/>
            <person name="Hsiao Y.-Y."/>
            <person name="Qi Y."/>
            <person name="Fu T."/>
            <person name="Tang G."/>
            <person name="Zhang D."/>
            <person name="Sun W.-H."/>
            <person name="Liu D.-K."/>
            <person name="Li Y."/>
            <person name="Chen G.-Z."/>
            <person name="Liu X.-D."/>
            <person name="Liao X.-Y."/>
            <person name="Jiang Y.-T."/>
            <person name="Yu X."/>
            <person name="Hao Y."/>
            <person name="Huang J."/>
            <person name="Zhao X.-W."/>
            <person name="Ke S."/>
            <person name="Chen Y.-Y."/>
            <person name="Wu W.-L."/>
            <person name="Hsu J.-L."/>
            <person name="Lin Y.-F."/>
            <person name="Huang M.-D."/>
            <person name="Li C.-Y."/>
            <person name="Huang L."/>
            <person name="Wang Z.-W."/>
            <person name="Zhao X."/>
            <person name="Zhong W.-Y."/>
            <person name="Peng D.-H."/>
            <person name="Ahmad S."/>
            <person name="Lan S."/>
            <person name="Zhang J.-S."/>
            <person name="Tsai W.-C."/>
            <person name="Van De Peer Y."/>
            <person name="Liu Z.-J."/>
        </authorList>
    </citation>
    <scope>NUCLEOTIDE SEQUENCE</scope>
    <source>
        <strain evidence="2">CP</strain>
        <tissue evidence="2">Leaves</tissue>
    </source>
</reference>
<dbReference type="InterPro" id="IPR022812">
    <property type="entry name" value="Dynamin"/>
</dbReference>
<dbReference type="AlphaFoldDB" id="A0AAV9F8X1"/>